<feature type="active site" evidence="5">
    <location>
        <position position="298"/>
    </location>
</feature>
<evidence type="ECO:0000256" key="4">
    <source>
        <dbReference type="ARBA" id="ARBA00022801"/>
    </source>
</evidence>
<keyword evidence="4 7" id="KW-0378">Hydrolase</keyword>
<dbReference type="FunFam" id="2.40.70.10:FF:000115">
    <property type="entry name" value="Lysosomal aspartic protease"/>
    <property type="match status" value="1"/>
</dbReference>
<dbReference type="PANTHER" id="PTHR47966">
    <property type="entry name" value="BETA-SITE APP-CLEAVING ENZYME, ISOFORM A-RELATED"/>
    <property type="match status" value="1"/>
</dbReference>
<keyword evidence="3 7" id="KW-0064">Aspartyl protease</keyword>
<evidence type="ECO:0000259" key="9">
    <source>
        <dbReference type="PROSITE" id="PS51767"/>
    </source>
</evidence>
<accession>A0A0C9XS23</accession>
<dbReference type="GO" id="GO:0006508">
    <property type="term" value="P:proteolysis"/>
    <property type="evidence" value="ECO:0007669"/>
    <property type="project" value="UniProtKB-KW"/>
</dbReference>
<feature type="active site" evidence="5">
    <location>
        <position position="106"/>
    </location>
</feature>
<dbReference type="PROSITE" id="PS00141">
    <property type="entry name" value="ASP_PROTEASE"/>
    <property type="match status" value="1"/>
</dbReference>
<keyword evidence="11" id="KW-1185">Reference proteome</keyword>
<dbReference type="PANTHER" id="PTHR47966:SF6">
    <property type="entry name" value="PEPTIDASE A1 DOMAIN-CONTAINING PROTEIN"/>
    <property type="match status" value="1"/>
</dbReference>
<dbReference type="PRINTS" id="PR00792">
    <property type="entry name" value="PEPSIN"/>
</dbReference>
<dbReference type="InterPro" id="IPR001969">
    <property type="entry name" value="Aspartic_peptidase_AS"/>
</dbReference>
<name>A0A0C9XS23_9AGAR</name>
<dbReference type="EMBL" id="KN838545">
    <property type="protein sequence ID" value="KIK07801.1"/>
    <property type="molecule type" value="Genomic_DNA"/>
</dbReference>
<protein>
    <recommendedName>
        <fullName evidence="9">Peptidase A1 domain-containing protein</fullName>
    </recommendedName>
</protein>
<comment type="similarity">
    <text evidence="1 7">Belongs to the peptidase A1 family.</text>
</comment>
<dbReference type="AlphaFoldDB" id="A0A0C9XS23"/>
<dbReference type="MEROPS" id="A01.004"/>
<evidence type="ECO:0000256" key="2">
    <source>
        <dbReference type="ARBA" id="ARBA00022670"/>
    </source>
</evidence>
<organism evidence="10 11">
    <name type="scientific">Laccaria amethystina LaAM-08-1</name>
    <dbReference type="NCBI Taxonomy" id="1095629"/>
    <lineage>
        <taxon>Eukaryota</taxon>
        <taxon>Fungi</taxon>
        <taxon>Dikarya</taxon>
        <taxon>Basidiomycota</taxon>
        <taxon>Agaricomycotina</taxon>
        <taxon>Agaricomycetes</taxon>
        <taxon>Agaricomycetidae</taxon>
        <taxon>Agaricales</taxon>
        <taxon>Agaricineae</taxon>
        <taxon>Hydnangiaceae</taxon>
        <taxon>Laccaria</taxon>
    </lineage>
</organism>
<dbReference type="OrthoDB" id="771136at2759"/>
<keyword evidence="6" id="KW-1015">Disulfide bond</keyword>
<evidence type="ECO:0000256" key="8">
    <source>
        <dbReference type="SAM" id="SignalP"/>
    </source>
</evidence>
<feature type="chain" id="PRO_5002206405" description="Peptidase A1 domain-containing protein" evidence="8">
    <location>
        <begin position="23"/>
        <end position="479"/>
    </location>
</feature>
<dbReference type="InterPro" id="IPR021109">
    <property type="entry name" value="Peptidase_aspartic_dom_sf"/>
</dbReference>
<dbReference type="Proteomes" id="UP000054477">
    <property type="component" value="Unassembled WGS sequence"/>
</dbReference>
<dbReference type="STRING" id="1095629.A0A0C9XS23"/>
<dbReference type="CDD" id="cd05471">
    <property type="entry name" value="pepsin_like"/>
    <property type="match status" value="1"/>
</dbReference>
<dbReference type="InterPro" id="IPR033121">
    <property type="entry name" value="PEPTIDASE_A1"/>
</dbReference>
<reference evidence="10 11" key="1">
    <citation type="submission" date="2014-04" db="EMBL/GenBank/DDBJ databases">
        <authorList>
            <consortium name="DOE Joint Genome Institute"/>
            <person name="Kuo A."/>
            <person name="Kohler A."/>
            <person name="Nagy L.G."/>
            <person name="Floudas D."/>
            <person name="Copeland A."/>
            <person name="Barry K.W."/>
            <person name="Cichocki N."/>
            <person name="Veneault-Fourrey C."/>
            <person name="LaButti K."/>
            <person name="Lindquist E.A."/>
            <person name="Lipzen A."/>
            <person name="Lundell T."/>
            <person name="Morin E."/>
            <person name="Murat C."/>
            <person name="Sun H."/>
            <person name="Tunlid A."/>
            <person name="Henrissat B."/>
            <person name="Grigoriev I.V."/>
            <person name="Hibbett D.S."/>
            <person name="Martin F."/>
            <person name="Nordberg H.P."/>
            <person name="Cantor M.N."/>
            <person name="Hua S.X."/>
        </authorList>
    </citation>
    <scope>NUCLEOTIDE SEQUENCE [LARGE SCALE GENOMIC DNA]</scope>
    <source>
        <strain evidence="10 11">LaAM-08-1</strain>
    </source>
</reference>
<evidence type="ECO:0000256" key="6">
    <source>
        <dbReference type="PIRSR" id="PIRSR601461-2"/>
    </source>
</evidence>
<evidence type="ECO:0000313" key="11">
    <source>
        <dbReference type="Proteomes" id="UP000054477"/>
    </source>
</evidence>
<evidence type="ECO:0000256" key="1">
    <source>
        <dbReference type="ARBA" id="ARBA00007447"/>
    </source>
</evidence>
<feature type="signal peptide" evidence="8">
    <location>
        <begin position="1"/>
        <end position="22"/>
    </location>
</feature>
<dbReference type="GO" id="GO:0004190">
    <property type="term" value="F:aspartic-type endopeptidase activity"/>
    <property type="evidence" value="ECO:0007669"/>
    <property type="project" value="UniProtKB-KW"/>
</dbReference>
<dbReference type="Pfam" id="PF00026">
    <property type="entry name" value="Asp"/>
    <property type="match status" value="1"/>
</dbReference>
<feature type="domain" description="Peptidase A1" evidence="9">
    <location>
        <begin position="88"/>
        <end position="408"/>
    </location>
</feature>
<reference evidence="11" key="2">
    <citation type="submission" date="2015-01" db="EMBL/GenBank/DDBJ databases">
        <title>Evolutionary Origins and Diversification of the Mycorrhizal Mutualists.</title>
        <authorList>
            <consortium name="DOE Joint Genome Institute"/>
            <consortium name="Mycorrhizal Genomics Consortium"/>
            <person name="Kohler A."/>
            <person name="Kuo A."/>
            <person name="Nagy L.G."/>
            <person name="Floudas D."/>
            <person name="Copeland A."/>
            <person name="Barry K.W."/>
            <person name="Cichocki N."/>
            <person name="Veneault-Fourrey C."/>
            <person name="LaButti K."/>
            <person name="Lindquist E.A."/>
            <person name="Lipzen A."/>
            <person name="Lundell T."/>
            <person name="Morin E."/>
            <person name="Murat C."/>
            <person name="Riley R."/>
            <person name="Ohm R."/>
            <person name="Sun H."/>
            <person name="Tunlid A."/>
            <person name="Henrissat B."/>
            <person name="Grigoriev I.V."/>
            <person name="Hibbett D.S."/>
            <person name="Martin F."/>
        </authorList>
    </citation>
    <scope>NUCLEOTIDE SEQUENCE [LARGE SCALE GENOMIC DNA]</scope>
    <source>
        <strain evidence="11">LaAM-08-1</strain>
    </source>
</reference>
<keyword evidence="2 7" id="KW-0645">Protease</keyword>
<gene>
    <name evidence="10" type="ORF">K443DRAFT_86421</name>
</gene>
<dbReference type="Gene3D" id="2.40.70.10">
    <property type="entry name" value="Acid Proteases"/>
    <property type="match status" value="2"/>
</dbReference>
<evidence type="ECO:0000256" key="5">
    <source>
        <dbReference type="PIRSR" id="PIRSR601461-1"/>
    </source>
</evidence>
<sequence length="479" mass="50272">MLLPSMPLSVALALSLSWPVFAVPHMGSSAGQVMGLKRRSPSSRTVEEWGIWAKNHKAGLEAKYGAGQPQKRSTGTNLITNQNSDSSYFGSLAIGTPAVSFDVILDTGSADLWVAGSTCQTGCEDVPTFDPTTSTSFQNQSTTFSITYGSGQAAGALAKDVIQMAGFSVTNQVFAVCDQISSGLLSNPVSGLLGLGFQSIASSKATPLWQTLVSNGAWTDPLMAFYLTRYINQSNAQSLEFGGSFTMGFTNTSLYTGEIDYIDLPTSGSYWILPLSTMTVQGTQISLPSGSASYAAIDTGTTLVGGPSQYIAEIFAQIPGSTPGTGNFQSYYTYPCSTSVSVQLSFGGKNWSISPQDFQLSQLTKELCLGAFFELSTGGSAPSWIVGDTFLKNVYSVFRYNPASVGFAKLSDFALANSGSTTESVPSATIGSAATSVSATGRSPTRSTSDTISDIKVSRTSIVSIAVFWTIMAIAGLLI</sequence>
<keyword evidence="8" id="KW-0732">Signal</keyword>
<dbReference type="PROSITE" id="PS51767">
    <property type="entry name" value="PEPTIDASE_A1"/>
    <property type="match status" value="1"/>
</dbReference>
<evidence type="ECO:0000256" key="7">
    <source>
        <dbReference type="RuleBase" id="RU000454"/>
    </source>
</evidence>
<dbReference type="InterPro" id="IPR034164">
    <property type="entry name" value="Pepsin-like_dom"/>
</dbReference>
<dbReference type="HOGENOM" id="CLU_013253_1_2_1"/>
<feature type="disulfide bond" evidence="6">
    <location>
        <begin position="119"/>
        <end position="123"/>
    </location>
</feature>
<dbReference type="InterPro" id="IPR001461">
    <property type="entry name" value="Aspartic_peptidase_A1"/>
</dbReference>
<evidence type="ECO:0000313" key="10">
    <source>
        <dbReference type="EMBL" id="KIK07801.1"/>
    </source>
</evidence>
<proteinExistence type="inferred from homology"/>
<evidence type="ECO:0000256" key="3">
    <source>
        <dbReference type="ARBA" id="ARBA00022750"/>
    </source>
</evidence>
<dbReference type="SUPFAM" id="SSF50630">
    <property type="entry name" value="Acid proteases"/>
    <property type="match status" value="1"/>
</dbReference>